<evidence type="ECO:0000256" key="1">
    <source>
        <dbReference type="SAM" id="SignalP"/>
    </source>
</evidence>
<keyword evidence="3" id="KW-1185">Reference proteome</keyword>
<gene>
    <name evidence="2" type="ORF">PENTCL1PPCAC_7604</name>
</gene>
<comment type="caution">
    <text evidence="2">The sequence shown here is derived from an EMBL/GenBank/DDBJ whole genome shotgun (WGS) entry which is preliminary data.</text>
</comment>
<evidence type="ECO:0000313" key="3">
    <source>
        <dbReference type="Proteomes" id="UP001432027"/>
    </source>
</evidence>
<dbReference type="AlphaFoldDB" id="A0AAV5SRD7"/>
<evidence type="ECO:0008006" key="4">
    <source>
        <dbReference type="Google" id="ProtNLM"/>
    </source>
</evidence>
<feature type="signal peptide" evidence="1">
    <location>
        <begin position="1"/>
        <end position="19"/>
    </location>
</feature>
<organism evidence="2 3">
    <name type="scientific">Pristionchus entomophagus</name>
    <dbReference type="NCBI Taxonomy" id="358040"/>
    <lineage>
        <taxon>Eukaryota</taxon>
        <taxon>Metazoa</taxon>
        <taxon>Ecdysozoa</taxon>
        <taxon>Nematoda</taxon>
        <taxon>Chromadorea</taxon>
        <taxon>Rhabditida</taxon>
        <taxon>Rhabditina</taxon>
        <taxon>Diplogasteromorpha</taxon>
        <taxon>Diplogasteroidea</taxon>
        <taxon>Neodiplogasteridae</taxon>
        <taxon>Pristionchus</taxon>
    </lineage>
</organism>
<evidence type="ECO:0000313" key="2">
    <source>
        <dbReference type="EMBL" id="GMS85429.1"/>
    </source>
</evidence>
<feature type="non-terminal residue" evidence="2">
    <location>
        <position position="1"/>
    </location>
</feature>
<proteinExistence type="predicted"/>
<sequence>FSMILLLFAPLLLVSLASAKTKCVDGEDNKLSMHDLFDGKKDIVFEDFVMLTYDNLKRPSCAGKGKGRIVLPGYYKFMSGKIRVKRAQSIVGAAHLGFNLEKNSMFIGTVCKNGQSANAFVGDELCKVDLFSLASPSAFKQFQKEGTTDIMDLPGDWGDMKPMIRQDNPYIEGEWKVSVALNMAGSSFAGVKIGDGWIEVSTEDVAKKTEF</sequence>
<feature type="chain" id="PRO_5043876449" description="Dct-18" evidence="1">
    <location>
        <begin position="20"/>
        <end position="211"/>
    </location>
</feature>
<name>A0AAV5SRD7_9BILA</name>
<keyword evidence="1" id="KW-0732">Signal</keyword>
<accession>A0AAV5SRD7</accession>
<reference evidence="2" key="1">
    <citation type="submission" date="2023-10" db="EMBL/GenBank/DDBJ databases">
        <title>Genome assembly of Pristionchus species.</title>
        <authorList>
            <person name="Yoshida K."/>
            <person name="Sommer R.J."/>
        </authorList>
    </citation>
    <scope>NUCLEOTIDE SEQUENCE</scope>
    <source>
        <strain evidence="2">RS0144</strain>
    </source>
</reference>
<dbReference type="EMBL" id="BTSX01000002">
    <property type="protein sequence ID" value="GMS85429.1"/>
    <property type="molecule type" value="Genomic_DNA"/>
</dbReference>
<protein>
    <recommendedName>
        <fullName evidence="4">Dct-18</fullName>
    </recommendedName>
</protein>
<dbReference type="Proteomes" id="UP001432027">
    <property type="component" value="Unassembled WGS sequence"/>
</dbReference>